<evidence type="ECO:0000313" key="3">
    <source>
        <dbReference type="EMBL" id="SHF14794.1"/>
    </source>
</evidence>
<dbReference type="Gene3D" id="1.10.260.40">
    <property type="entry name" value="lambda repressor-like DNA-binding domains"/>
    <property type="match status" value="3"/>
</dbReference>
<name>A0A1M4Z9V4_9FIRM</name>
<accession>A0A1M4Z9V4</accession>
<organism evidence="3 4">
    <name type="scientific">Desulfofundulus australicus DSM 11792</name>
    <dbReference type="NCBI Taxonomy" id="1121425"/>
    <lineage>
        <taxon>Bacteria</taxon>
        <taxon>Bacillati</taxon>
        <taxon>Bacillota</taxon>
        <taxon>Clostridia</taxon>
        <taxon>Eubacteriales</taxon>
        <taxon>Peptococcaceae</taxon>
        <taxon>Desulfofundulus</taxon>
    </lineage>
</organism>
<dbReference type="Pfam" id="PF01381">
    <property type="entry name" value="HTH_3"/>
    <property type="match status" value="3"/>
</dbReference>
<dbReference type="EMBL" id="FQUW01000016">
    <property type="protein sequence ID" value="SHF14794.1"/>
    <property type="molecule type" value="Genomic_DNA"/>
</dbReference>
<dbReference type="AlphaFoldDB" id="A0A1M4Z9V4"/>
<proteinExistence type="predicted"/>
<dbReference type="GO" id="GO:0003677">
    <property type="term" value="F:DNA binding"/>
    <property type="evidence" value="ECO:0007669"/>
    <property type="project" value="UniProtKB-KW"/>
</dbReference>
<dbReference type="InterPro" id="IPR050807">
    <property type="entry name" value="TransReg_Diox_bact_type"/>
</dbReference>
<gene>
    <name evidence="3" type="ORF">SAMN02745218_01554</name>
</gene>
<dbReference type="GO" id="GO:0003700">
    <property type="term" value="F:DNA-binding transcription factor activity"/>
    <property type="evidence" value="ECO:0007669"/>
    <property type="project" value="TreeGrafter"/>
</dbReference>
<dbReference type="InterPro" id="IPR010982">
    <property type="entry name" value="Lambda_DNA-bd_dom_sf"/>
</dbReference>
<evidence type="ECO:0000259" key="2">
    <source>
        <dbReference type="PROSITE" id="PS50943"/>
    </source>
</evidence>
<sequence length="255" mass="28727">MSLGQKIRDFRKERGITLTELAGQLKISPSYLSAVEREIRKPSIPMLKRISEALNVSVSYLVGDTDDTVTGEKLRFMRESRGLSLQDLAEISELPVSLLEKFENGQATPDLEDLKKLSEALNVTLRYFLDQTDRPDSLGYRLRKLRQKQGLTVAALAEKAGVSPGLLSQIENGQTTPLLDTLEKIARVLNTSVSYFLMKQEDVEDLLATLNSDILETLGDPNVQAVLRAVRDFNASEIKYILNFIQFFKQNRHLL</sequence>
<keyword evidence="4" id="KW-1185">Reference proteome</keyword>
<dbReference type="SMART" id="SM00530">
    <property type="entry name" value="HTH_XRE"/>
    <property type="match status" value="3"/>
</dbReference>
<dbReference type="GO" id="GO:0005829">
    <property type="term" value="C:cytosol"/>
    <property type="evidence" value="ECO:0007669"/>
    <property type="project" value="TreeGrafter"/>
</dbReference>
<protein>
    <submittedName>
        <fullName evidence="3">Helix-turn-helix domain-containing protein</fullName>
    </submittedName>
</protein>
<feature type="domain" description="HTH cro/C1-type" evidence="2">
    <location>
        <begin position="7"/>
        <end position="61"/>
    </location>
</feature>
<feature type="domain" description="HTH cro/C1-type" evidence="2">
    <location>
        <begin position="74"/>
        <end position="128"/>
    </location>
</feature>
<dbReference type="SUPFAM" id="SSF47413">
    <property type="entry name" value="lambda repressor-like DNA-binding domains"/>
    <property type="match status" value="3"/>
</dbReference>
<reference evidence="4" key="1">
    <citation type="submission" date="2016-11" db="EMBL/GenBank/DDBJ databases">
        <authorList>
            <person name="Varghese N."/>
            <person name="Submissions S."/>
        </authorList>
    </citation>
    <scope>NUCLEOTIDE SEQUENCE [LARGE SCALE GENOMIC DNA]</scope>
    <source>
        <strain evidence="4">DSM 11792</strain>
    </source>
</reference>
<evidence type="ECO:0000313" key="4">
    <source>
        <dbReference type="Proteomes" id="UP000184196"/>
    </source>
</evidence>
<keyword evidence="1" id="KW-0238">DNA-binding</keyword>
<dbReference type="RefSeq" id="WP_027357119.1">
    <property type="nucleotide sequence ID" value="NZ_FQUW01000016.1"/>
</dbReference>
<feature type="domain" description="HTH cro/C1-type" evidence="2">
    <location>
        <begin position="142"/>
        <end position="196"/>
    </location>
</feature>
<dbReference type="PANTHER" id="PTHR46797:SF1">
    <property type="entry name" value="METHYLPHOSPHONATE SYNTHASE"/>
    <property type="match status" value="1"/>
</dbReference>
<evidence type="ECO:0000256" key="1">
    <source>
        <dbReference type="ARBA" id="ARBA00023125"/>
    </source>
</evidence>
<dbReference type="CDD" id="cd00093">
    <property type="entry name" value="HTH_XRE"/>
    <property type="match status" value="3"/>
</dbReference>
<dbReference type="OrthoDB" id="1684348at2"/>
<dbReference type="PROSITE" id="PS50943">
    <property type="entry name" value="HTH_CROC1"/>
    <property type="match status" value="3"/>
</dbReference>
<dbReference type="InterPro" id="IPR001387">
    <property type="entry name" value="Cro/C1-type_HTH"/>
</dbReference>
<dbReference type="PANTHER" id="PTHR46797">
    <property type="entry name" value="HTH-TYPE TRANSCRIPTIONAL REGULATOR"/>
    <property type="match status" value="1"/>
</dbReference>
<dbReference type="Proteomes" id="UP000184196">
    <property type="component" value="Unassembled WGS sequence"/>
</dbReference>